<keyword evidence="6 7" id="KW-0592">Phosphate transport</keyword>
<dbReference type="GO" id="GO:0043190">
    <property type="term" value="C:ATP-binding cassette (ABC) transporter complex"/>
    <property type="evidence" value="ECO:0007669"/>
    <property type="project" value="InterPro"/>
</dbReference>
<evidence type="ECO:0000256" key="3">
    <source>
        <dbReference type="ARBA" id="ARBA00011529"/>
    </source>
</evidence>
<evidence type="ECO:0000256" key="5">
    <source>
        <dbReference type="ARBA" id="ARBA00022448"/>
    </source>
</evidence>
<dbReference type="SUPFAM" id="SSF53850">
    <property type="entry name" value="Periplasmic binding protein-like II"/>
    <property type="match status" value="1"/>
</dbReference>
<evidence type="ECO:0000256" key="6">
    <source>
        <dbReference type="ARBA" id="ARBA00022592"/>
    </source>
</evidence>
<dbReference type="Gene3D" id="3.40.190.10">
    <property type="entry name" value="Periplasmic binding protein-like II"/>
    <property type="match status" value="2"/>
</dbReference>
<comment type="caution">
    <text evidence="9">The sequence shown here is derived from an EMBL/GenBank/DDBJ whole genome shotgun (WGS) entry which is preliminary data.</text>
</comment>
<dbReference type="GO" id="GO:0042301">
    <property type="term" value="F:phosphate ion binding"/>
    <property type="evidence" value="ECO:0007669"/>
    <property type="project" value="InterPro"/>
</dbReference>
<organism evidence="9 10">
    <name type="scientific">Pseudomonas syringae</name>
    <dbReference type="NCBI Taxonomy" id="317"/>
    <lineage>
        <taxon>Bacteria</taxon>
        <taxon>Pseudomonadati</taxon>
        <taxon>Pseudomonadota</taxon>
        <taxon>Gammaproteobacteria</taxon>
        <taxon>Pseudomonadales</taxon>
        <taxon>Pseudomonadaceae</taxon>
        <taxon>Pseudomonas</taxon>
    </lineage>
</organism>
<dbReference type="Pfam" id="PF12849">
    <property type="entry name" value="PBP_like_2"/>
    <property type="match status" value="1"/>
</dbReference>
<evidence type="ECO:0000256" key="2">
    <source>
        <dbReference type="ARBA" id="ARBA00008725"/>
    </source>
</evidence>
<dbReference type="EMBL" id="JPQT01000113">
    <property type="protein sequence ID" value="KFE49997.1"/>
    <property type="molecule type" value="Genomic_DNA"/>
</dbReference>
<feature type="domain" description="PBP" evidence="8">
    <location>
        <begin position="20"/>
        <end position="304"/>
    </location>
</feature>
<reference evidence="9 10" key="1">
    <citation type="submission" date="2014-07" db="EMBL/GenBank/DDBJ databases">
        <title>Draft Genome Sequences of Environmental Pseudomonas syringae strains.</title>
        <authorList>
            <person name="Baltrus D.A."/>
            <person name="Berge O."/>
            <person name="Morris C."/>
        </authorList>
    </citation>
    <scope>NUCLEOTIDE SEQUENCE [LARGE SCALE GENOMIC DNA]</scope>
    <source>
        <strain evidence="9 10">CEB003</strain>
    </source>
</reference>
<dbReference type="Proteomes" id="UP000028643">
    <property type="component" value="Unassembled WGS sequence"/>
</dbReference>
<keyword evidence="5 7" id="KW-0813">Transport</keyword>
<evidence type="ECO:0000313" key="10">
    <source>
        <dbReference type="Proteomes" id="UP000028643"/>
    </source>
</evidence>
<evidence type="ECO:0000259" key="8">
    <source>
        <dbReference type="Pfam" id="PF12849"/>
    </source>
</evidence>
<dbReference type="AlphaFoldDB" id="A0A085V3I4"/>
<dbReference type="InterPro" id="IPR005673">
    <property type="entry name" value="ABC_phos-bd_PstS"/>
</dbReference>
<evidence type="ECO:0000256" key="1">
    <source>
        <dbReference type="ARBA" id="ARBA00002841"/>
    </source>
</evidence>
<sequence length="337" mass="35898">MLTICLGLSLSFGVGNRVEAADEIVGAGSTFVFPVLSKWADEYNRKTGVRVNYQSIGSGAGIAQVKAGNVDFGASDMPLASAELASLGMLQFPLVTGGIVPVMNLPSIAPGSLKFSGAVLADIFMGKINHWNDPAIAALNPTATLPKKPITVVYRSDNSGTSYNWVNYLSRISPQWKASIGNGASVKWPVGLGAKGSEGVASYVKQMPYSISYIEYAYSKQQKLNYGLVQNKAGNYVAPNLGSFQAAAAAADWSQAQDFNLLMVDAEGENAYPITATTFIVMPKQAANATRHAAAQDFFKWALKDGQPQATALDFAPLPESLVKQIEAYWTANQPKP</sequence>
<accession>A0A085V3I4</accession>
<proteinExistence type="inferred from homology"/>
<evidence type="ECO:0000256" key="4">
    <source>
        <dbReference type="ARBA" id="ARBA00021889"/>
    </source>
</evidence>
<dbReference type="PIRSF" id="PIRSF002756">
    <property type="entry name" value="PstS"/>
    <property type="match status" value="1"/>
</dbReference>
<dbReference type="PANTHER" id="PTHR42996">
    <property type="entry name" value="PHOSPHATE-BINDING PROTEIN PSTS"/>
    <property type="match status" value="1"/>
</dbReference>
<dbReference type="PANTHER" id="PTHR42996:SF1">
    <property type="entry name" value="PHOSPHATE-BINDING PROTEIN PSTS"/>
    <property type="match status" value="1"/>
</dbReference>
<dbReference type="PATRIC" id="fig|317.174.peg.3652"/>
<gene>
    <name evidence="9" type="ORF">IV02_17885</name>
</gene>
<evidence type="ECO:0000313" key="9">
    <source>
        <dbReference type="EMBL" id="KFE49997.1"/>
    </source>
</evidence>
<name>A0A085V3I4_PSESX</name>
<dbReference type="NCBIfam" id="NF008171">
    <property type="entry name" value="PRK10918.1"/>
    <property type="match status" value="1"/>
</dbReference>
<dbReference type="InterPro" id="IPR050962">
    <property type="entry name" value="Phosphate-bind_PstS"/>
</dbReference>
<dbReference type="GO" id="GO:0035435">
    <property type="term" value="P:phosphate ion transmembrane transport"/>
    <property type="evidence" value="ECO:0007669"/>
    <property type="project" value="InterPro"/>
</dbReference>
<dbReference type="CDD" id="cd13565">
    <property type="entry name" value="PBP2_PstS"/>
    <property type="match status" value="1"/>
</dbReference>
<comment type="similarity">
    <text evidence="2 7">Belongs to the PstS family.</text>
</comment>
<evidence type="ECO:0000256" key="7">
    <source>
        <dbReference type="PIRNR" id="PIRNR002756"/>
    </source>
</evidence>
<comment type="subunit">
    <text evidence="3 7">The complex is composed of two ATP-binding proteins (PstB), two transmembrane proteins (PstC and PstA) and a solute-binding protein (PstS).</text>
</comment>
<comment type="function">
    <text evidence="1 7">Part of the ABC transporter complex PstSACB involved in phosphate import.</text>
</comment>
<dbReference type="InterPro" id="IPR024370">
    <property type="entry name" value="PBP_domain"/>
</dbReference>
<dbReference type="NCBIfam" id="TIGR00975">
    <property type="entry name" value="3a0107s03"/>
    <property type="match status" value="1"/>
</dbReference>
<protein>
    <recommendedName>
        <fullName evidence="4 7">Phosphate-binding protein PstS</fullName>
    </recommendedName>
</protein>